<feature type="domain" description="RRM" evidence="10">
    <location>
        <begin position="2"/>
        <end position="94"/>
    </location>
</feature>
<keyword evidence="6" id="KW-0943">RNA-mediated gene silencing</keyword>
<dbReference type="CDD" id="cd00590">
    <property type="entry name" value="RRM_SF"/>
    <property type="match status" value="1"/>
</dbReference>
<name>A0A2Z6QIV4_9GLOM</name>
<dbReference type="EC" id="2.7.7.48" evidence="9"/>
<sequence length="1185" mass="136885">MKKVFIKNIPNNAIAADVADALSMYGPVTKVDLKKPKNMRNQNALFGFAEFEEEDDAQKCIAFTSFYPPDCFGTPLCVLPFKENKEIKTDRKKSNKSYENEIMFPLSNIEIGNWGGQLSYKYERRNRGFPEQFKFLSEWKYPCYYETPTICFSKTEEALILEGFNLSDESSKKRRVKIFFRSLAGSSRGIFLDTNNQRDDASLYISLKQPPYLYCKADESVKSEKIGITSWYQEEQDFWIRTYDWTGVVNIFGRCLVYRLTFKDNLHQLRDVLDNFVIRGIPRPMPQCVVRCIEKLDYSRQYFDVLCQTLPFKICFLLESLISYGKLTLDEVEQELGERLCELIFDEKREMVAWHALNQISTKYWDPFDKRYQERPVSNFKVALKNFCDNFNGWRPSDPLTNNSRCVWVNHATITPTKMYFDGPNYESSNRILRLYEDKIDRFLRVSFRDENLDKLYVNKHESIDIINLRIFSILNSGLCLAGQHYEFLAFSSSQLKETSCWFVAADEEFNANFIRANMGVFNNIKAPSLYAARMGQCFTSTIGTLTLNRGQKIDIPDIVRNEKNFSDGCGKISESLAKRAAKRYWGKKPKDKEIPSVFQIRFGGCKGVVAVDPSLEGDVLCVRPSQTKFDAPSSILEIVKTVKSPLPGHLNRQIILLLSTLGIQDDVFITLQNEMRADIDSMMTNEEKARRIVKRNIGTRECSHVMRTILSMIDAGMMRGTVDPFLRALLECKRVFALKSLRYKARILMPKSFLLLGVIDESGTLEEDQIFVQTSIIVSEHQTFDTINNKVKREHKVWEGQAMITRNPCLHPGDIRKVRAVDVSEKLSHLRNCVVFSQKGDRPLPNLLSGGDLDGDEFFVCFDERILINSNEDPMDYDPPVRKTIEGRDVEITDVCEFFKDFMLNDRLGQIGNLHLALADYSIKGVRSKECIELAELHSKAVDFNKTGVPVDDSLPTISKYPDFMEHKFKESYRSEKILGRLYRNIKLDKPNRDPLLKYYVGDIVPNDDFMFDGFEDYIEEAIVFRDHYNGEIRNIMKKYRVKTEAEILTAQLLGYKRIDGRKSQDIREVIAGTVSHIIHNYRKRFLIGLTQDTNDDIDSNDTIPFSLHIPIPINDESKAKACAWYHVTYNQEEYSDRGGKTCLLSFPWVVADILLAIRMDKHLEKMTNLIRDIDVSTLEGNNQ</sequence>
<evidence type="ECO:0000256" key="6">
    <source>
        <dbReference type="ARBA" id="ARBA00023158"/>
    </source>
</evidence>
<dbReference type="InterPro" id="IPR035979">
    <property type="entry name" value="RBD_domain_sf"/>
</dbReference>
<dbReference type="InterPro" id="IPR058752">
    <property type="entry name" value="RDRP_C_head"/>
</dbReference>
<dbReference type="Pfam" id="PF00076">
    <property type="entry name" value="RRM_1"/>
    <property type="match status" value="1"/>
</dbReference>
<evidence type="ECO:0000256" key="2">
    <source>
        <dbReference type="ARBA" id="ARBA00022484"/>
    </source>
</evidence>
<keyword evidence="13" id="KW-1185">Reference proteome</keyword>
<comment type="catalytic activity">
    <reaction evidence="7 9">
        <text>RNA(n) + a ribonucleoside 5'-triphosphate = RNA(n+1) + diphosphate</text>
        <dbReference type="Rhea" id="RHEA:21248"/>
        <dbReference type="Rhea" id="RHEA-COMP:14527"/>
        <dbReference type="Rhea" id="RHEA-COMP:17342"/>
        <dbReference type="ChEBI" id="CHEBI:33019"/>
        <dbReference type="ChEBI" id="CHEBI:61557"/>
        <dbReference type="ChEBI" id="CHEBI:140395"/>
        <dbReference type="EC" id="2.7.7.48"/>
    </reaction>
</comment>
<keyword evidence="2 9" id="KW-0696">RNA-directed RNA polymerase</keyword>
<evidence type="ECO:0000256" key="7">
    <source>
        <dbReference type="ARBA" id="ARBA00048744"/>
    </source>
</evidence>
<evidence type="ECO:0000256" key="3">
    <source>
        <dbReference type="ARBA" id="ARBA00022679"/>
    </source>
</evidence>
<evidence type="ECO:0000256" key="4">
    <source>
        <dbReference type="ARBA" id="ARBA00022695"/>
    </source>
</evidence>
<dbReference type="PROSITE" id="PS50102">
    <property type="entry name" value="RRM"/>
    <property type="match status" value="1"/>
</dbReference>
<dbReference type="EMBL" id="BEXD01000580">
    <property type="protein sequence ID" value="GBB88642.1"/>
    <property type="molecule type" value="Genomic_DNA"/>
</dbReference>
<gene>
    <name evidence="12" type="ORF">RCL2_000602100</name>
    <name evidence="11" type="ORF">RclHR1_01520027</name>
</gene>
<dbReference type="GO" id="GO:0030422">
    <property type="term" value="P:siRNA processing"/>
    <property type="evidence" value="ECO:0007669"/>
    <property type="project" value="TreeGrafter"/>
</dbReference>
<dbReference type="AlphaFoldDB" id="A0A2Z6QIV4"/>
<evidence type="ECO:0000313" key="12">
    <source>
        <dbReference type="EMBL" id="GES78708.1"/>
    </source>
</evidence>
<evidence type="ECO:0000313" key="13">
    <source>
        <dbReference type="Proteomes" id="UP000247702"/>
    </source>
</evidence>
<dbReference type="Gene3D" id="3.30.70.330">
    <property type="match status" value="1"/>
</dbReference>
<dbReference type="GO" id="GO:0003723">
    <property type="term" value="F:RNA binding"/>
    <property type="evidence" value="ECO:0007669"/>
    <property type="project" value="UniProtKB-UniRule"/>
</dbReference>
<organism evidence="11 13">
    <name type="scientific">Rhizophagus clarus</name>
    <dbReference type="NCBI Taxonomy" id="94130"/>
    <lineage>
        <taxon>Eukaryota</taxon>
        <taxon>Fungi</taxon>
        <taxon>Fungi incertae sedis</taxon>
        <taxon>Mucoromycota</taxon>
        <taxon>Glomeromycotina</taxon>
        <taxon>Glomeromycetes</taxon>
        <taxon>Glomerales</taxon>
        <taxon>Glomeraceae</taxon>
        <taxon>Rhizophagus</taxon>
    </lineage>
</organism>
<evidence type="ECO:0000256" key="1">
    <source>
        <dbReference type="ARBA" id="ARBA00005762"/>
    </source>
</evidence>
<dbReference type="OrthoDB" id="6513042at2759"/>
<evidence type="ECO:0000256" key="8">
    <source>
        <dbReference type="PROSITE-ProRule" id="PRU00176"/>
    </source>
</evidence>
<proteinExistence type="inferred from homology"/>
<evidence type="ECO:0000256" key="9">
    <source>
        <dbReference type="RuleBase" id="RU363098"/>
    </source>
</evidence>
<evidence type="ECO:0000313" key="11">
    <source>
        <dbReference type="EMBL" id="GBB88642.1"/>
    </source>
</evidence>
<dbReference type="InterPro" id="IPR012677">
    <property type="entry name" value="Nucleotide-bd_a/b_plait_sf"/>
</dbReference>
<evidence type="ECO:0000259" key="10">
    <source>
        <dbReference type="PROSITE" id="PS50102"/>
    </source>
</evidence>
<dbReference type="PANTHER" id="PTHR23079:SF55">
    <property type="entry name" value="RNA-DIRECTED RNA POLYMERASE"/>
    <property type="match status" value="1"/>
</dbReference>
<dbReference type="SMART" id="SM00360">
    <property type="entry name" value="RRM"/>
    <property type="match status" value="1"/>
</dbReference>
<comment type="caution">
    <text evidence="11">The sequence shown here is derived from an EMBL/GenBank/DDBJ whole genome shotgun (WGS) entry which is preliminary data.</text>
</comment>
<dbReference type="PANTHER" id="PTHR23079">
    <property type="entry name" value="RNA-DEPENDENT RNA POLYMERASE"/>
    <property type="match status" value="1"/>
</dbReference>
<keyword evidence="4 9" id="KW-0548">Nucleotidyltransferase</keyword>
<reference evidence="11 13" key="1">
    <citation type="submission" date="2017-11" db="EMBL/GenBank/DDBJ databases">
        <title>The genome of Rhizophagus clarus HR1 reveals common genetic basis of auxotrophy among arbuscular mycorrhizal fungi.</title>
        <authorList>
            <person name="Kobayashi Y."/>
        </authorList>
    </citation>
    <scope>NUCLEOTIDE SEQUENCE [LARGE SCALE GENOMIC DNA]</scope>
    <source>
        <strain evidence="11 13">HR1</strain>
    </source>
</reference>
<keyword evidence="3 9" id="KW-0808">Transferase</keyword>
<dbReference type="GO" id="GO:0003968">
    <property type="term" value="F:RNA-directed RNA polymerase activity"/>
    <property type="evidence" value="ECO:0007669"/>
    <property type="project" value="UniProtKB-KW"/>
</dbReference>
<dbReference type="InterPro" id="IPR007855">
    <property type="entry name" value="RDRP"/>
</dbReference>
<dbReference type="Proteomes" id="UP000247702">
    <property type="component" value="Unassembled WGS sequence"/>
</dbReference>
<protein>
    <recommendedName>
        <fullName evidence="9">RNA-dependent RNA polymerase</fullName>
        <ecNumber evidence="9">2.7.7.48</ecNumber>
    </recommendedName>
</protein>
<dbReference type="InterPro" id="IPR057596">
    <property type="entry name" value="RDRP_core"/>
</dbReference>
<dbReference type="Proteomes" id="UP000615446">
    <property type="component" value="Unassembled WGS sequence"/>
</dbReference>
<dbReference type="Pfam" id="PF05183">
    <property type="entry name" value="RdRP"/>
    <property type="match status" value="1"/>
</dbReference>
<comment type="similarity">
    <text evidence="1 9">Belongs to the RdRP family.</text>
</comment>
<dbReference type="GO" id="GO:0031380">
    <property type="term" value="C:nuclear RNA-directed RNA polymerase complex"/>
    <property type="evidence" value="ECO:0007669"/>
    <property type="project" value="TreeGrafter"/>
</dbReference>
<accession>A0A2Z6QIV4</accession>
<keyword evidence="5 8" id="KW-0694">RNA-binding</keyword>
<dbReference type="SUPFAM" id="SSF54928">
    <property type="entry name" value="RNA-binding domain, RBD"/>
    <property type="match status" value="1"/>
</dbReference>
<reference evidence="12" key="2">
    <citation type="submission" date="2019-10" db="EMBL/GenBank/DDBJ databases">
        <title>Conservation and host-specific expression of non-tandemly repeated heterogenous ribosome RNA gene in arbuscular mycorrhizal fungi.</title>
        <authorList>
            <person name="Maeda T."/>
            <person name="Kobayashi Y."/>
            <person name="Nakagawa T."/>
            <person name="Ezawa T."/>
            <person name="Yamaguchi K."/>
            <person name="Bino T."/>
            <person name="Nishimoto Y."/>
            <person name="Shigenobu S."/>
            <person name="Kawaguchi M."/>
        </authorList>
    </citation>
    <scope>NUCLEOTIDE SEQUENCE</scope>
    <source>
        <strain evidence="12">HR1</strain>
    </source>
</reference>
<dbReference type="Pfam" id="PF26253">
    <property type="entry name" value="RdRP_head"/>
    <property type="match status" value="1"/>
</dbReference>
<evidence type="ECO:0000256" key="5">
    <source>
        <dbReference type="ARBA" id="ARBA00022884"/>
    </source>
</evidence>
<dbReference type="InterPro" id="IPR000504">
    <property type="entry name" value="RRM_dom"/>
</dbReference>
<dbReference type="EMBL" id="BLAL01000040">
    <property type="protein sequence ID" value="GES78708.1"/>
    <property type="molecule type" value="Genomic_DNA"/>
</dbReference>